<keyword evidence="1" id="KW-0812">Transmembrane</keyword>
<geneLocation type="plasmid" evidence="2 3">
    <name>pREB5</name>
</geneLocation>
<dbReference type="EMBL" id="CP000842">
    <property type="protein sequence ID" value="ABW32971.1"/>
    <property type="molecule type" value="Genomic_DNA"/>
</dbReference>
<protein>
    <submittedName>
        <fullName evidence="2">Uncharacterized protein</fullName>
    </submittedName>
</protein>
<feature type="transmembrane region" description="Helical" evidence="1">
    <location>
        <begin position="7"/>
        <end position="29"/>
    </location>
</feature>
<name>A8ZPN5_ACAM1</name>
<keyword evidence="2" id="KW-0614">Plasmid</keyword>
<dbReference type="Proteomes" id="UP000000268">
    <property type="component" value="Plasmid pREB5"/>
</dbReference>
<reference evidence="2 3" key="1">
    <citation type="journal article" date="2008" name="Proc. Natl. Acad. Sci. U.S.A.">
        <title>Niche adaptation and genome expansion in the chlorophyll d-producing cyanobacterium Acaryochloris marina.</title>
        <authorList>
            <person name="Swingley W.D."/>
            <person name="Chen M."/>
            <person name="Cheung P.C."/>
            <person name="Conrad A.L."/>
            <person name="Dejesa L.C."/>
            <person name="Hao J."/>
            <person name="Honchak B.M."/>
            <person name="Karbach L.E."/>
            <person name="Kurdoglu A."/>
            <person name="Lahiri S."/>
            <person name="Mastrian S.D."/>
            <person name="Miyashita H."/>
            <person name="Page L."/>
            <person name="Ramakrishna P."/>
            <person name="Satoh S."/>
            <person name="Sattley W.M."/>
            <person name="Shimada Y."/>
            <person name="Taylor H.L."/>
            <person name="Tomo T."/>
            <person name="Tsuchiya T."/>
            <person name="Wang Z.T."/>
            <person name="Raymond J."/>
            <person name="Mimuro M."/>
            <person name="Blankenship R.E."/>
            <person name="Touchman J.W."/>
        </authorList>
    </citation>
    <scope>NUCLEOTIDE SEQUENCE [LARGE SCALE GENOMIC DNA]</scope>
    <source>
        <strain evidence="3">MBIC 11017</strain>
        <plasmid evidence="3">Plasmid pREB5</plasmid>
    </source>
</reference>
<evidence type="ECO:0000313" key="3">
    <source>
        <dbReference type="Proteomes" id="UP000000268"/>
    </source>
</evidence>
<evidence type="ECO:0000313" key="2">
    <source>
        <dbReference type="EMBL" id="ABW32971.1"/>
    </source>
</evidence>
<evidence type="ECO:0000256" key="1">
    <source>
        <dbReference type="SAM" id="Phobius"/>
    </source>
</evidence>
<keyword evidence="1" id="KW-0472">Membrane</keyword>
<dbReference type="KEGG" id="amr:AM1_E0202"/>
<dbReference type="AlphaFoldDB" id="A8ZPN5"/>
<proteinExistence type="predicted"/>
<gene>
    <name evidence="2" type="ordered locus">AM1_E0202</name>
</gene>
<keyword evidence="3" id="KW-1185">Reference proteome</keyword>
<sequence length="132" mass="15435">MKKFLGIPAFFALFFLTPFAIVIIGFFYISSQHVGLPTIDELRAKYPTCEQRSEFVSNYVKERQAEPIDLSMRYSPMEFIDRPATSLEDSWNRYRAGVEDILERQARRIFVDTLYDLGRGCWHDLTSLLILI</sequence>
<keyword evidence="1" id="KW-1133">Transmembrane helix</keyword>
<dbReference type="RefSeq" id="WP_012167887.1">
    <property type="nucleotide sequence ID" value="NC_009930.1"/>
</dbReference>
<accession>A8ZPN5</accession>
<organism evidence="2 3">
    <name type="scientific">Acaryochloris marina (strain MBIC 11017)</name>
    <dbReference type="NCBI Taxonomy" id="329726"/>
    <lineage>
        <taxon>Bacteria</taxon>
        <taxon>Bacillati</taxon>
        <taxon>Cyanobacteriota</taxon>
        <taxon>Cyanophyceae</taxon>
        <taxon>Acaryochloridales</taxon>
        <taxon>Acaryochloridaceae</taxon>
        <taxon>Acaryochloris</taxon>
    </lineage>
</organism>
<dbReference type="HOGENOM" id="CLU_2103659_0_0_3"/>